<dbReference type="EMBL" id="DVNE01000015">
    <property type="protein sequence ID" value="HIU61350.1"/>
    <property type="molecule type" value="Genomic_DNA"/>
</dbReference>
<proteinExistence type="inferred from homology"/>
<dbReference type="AlphaFoldDB" id="A0A9D1MJH1"/>
<reference evidence="5" key="2">
    <citation type="journal article" date="2021" name="PeerJ">
        <title>Extensive microbial diversity within the chicken gut microbiome revealed by metagenomics and culture.</title>
        <authorList>
            <person name="Gilroy R."/>
            <person name="Ravi A."/>
            <person name="Getino M."/>
            <person name="Pursley I."/>
            <person name="Horton D.L."/>
            <person name="Alikhan N.F."/>
            <person name="Baker D."/>
            <person name="Gharbi K."/>
            <person name="Hall N."/>
            <person name="Watson M."/>
            <person name="Adriaenssens E.M."/>
            <person name="Foster-Nyarko E."/>
            <person name="Jarju S."/>
            <person name="Secka A."/>
            <person name="Antonio M."/>
            <person name="Oren A."/>
            <person name="Chaudhuri R.R."/>
            <person name="La Ragione R."/>
            <person name="Hildebrand F."/>
            <person name="Pallen M.J."/>
        </authorList>
    </citation>
    <scope>NUCLEOTIDE SEQUENCE</scope>
    <source>
        <strain evidence="5">CHK195-12923</strain>
    </source>
</reference>
<dbReference type="InterPro" id="IPR026891">
    <property type="entry name" value="Fn3-like"/>
</dbReference>
<dbReference type="InterPro" id="IPR050288">
    <property type="entry name" value="Cellulose_deg_GH3"/>
</dbReference>
<evidence type="ECO:0000259" key="4">
    <source>
        <dbReference type="SMART" id="SM01217"/>
    </source>
</evidence>
<dbReference type="Gene3D" id="3.40.50.1700">
    <property type="entry name" value="Glycoside hydrolase family 3 C-terminal domain"/>
    <property type="match status" value="1"/>
</dbReference>
<dbReference type="Gene3D" id="3.20.20.300">
    <property type="entry name" value="Glycoside hydrolase, family 3, N-terminal domain"/>
    <property type="match status" value="1"/>
</dbReference>
<comment type="caution">
    <text evidence="5">The sequence shown here is derived from an EMBL/GenBank/DDBJ whole genome shotgun (WGS) entry which is preliminary data.</text>
</comment>
<dbReference type="InterPro" id="IPR002772">
    <property type="entry name" value="Glyco_hydro_3_C"/>
</dbReference>
<dbReference type="SUPFAM" id="SSF51445">
    <property type="entry name" value="(Trans)glycosidases"/>
    <property type="match status" value="1"/>
</dbReference>
<dbReference type="SMART" id="SM01217">
    <property type="entry name" value="Fn3_like"/>
    <property type="match status" value="1"/>
</dbReference>
<sequence length="975" mass="106889">MMKSNLRNSILRGVSSVAMFLFVVSIFGGIVANANAGGINNFLGISSATTPSGDGETRFESSYGELSDENLAKLIADEMDYAAEQLEEGSVLLMNNGALPLAEDERNVTLFGRASADIRYRNSNGGGSADPAREINMKKAFNDAGFTINDDLYNAYASSSTQRVKAGDETASIGEEKKEFYTAALRKTFADHNDAAIVTLSRWGGEGTDMSLKDSEGVSQLALHPTERDLLTMIKDSGDFDKIIVLINSVYPLELGELADYGVDACLWIANPGYYGLPGVVNVLTGAANPSGRLVDTYAADADSSASMQNYGTNAMVFTNSSELAPHEQKYVVYQEGIYVGYKYYETRYADAVMGIGNASGSAGIYASEGNSWNYADEVVFPFGYGLSYTTFEQTLDSVTYDEETDTFTATVTTTNTGEVAGKVPVELYVQLPYTAGGVEKSAIQLIAYDKTDILQPDASEVSTITFDRYLMASYDMNAHEGKGGYILDAGIYYFAVGDDAHDALNNVLAAREFTGLYDPFGEAVAGDTNCVKTYELAELDDTSYIQSQYTDAEVHNLYDFADVNYYYDEPVVQYLSRSDWQGTFPQRVTLTANDTVKAALETSKLDIKQGTKPLSEVTYEQPKTLSLADMWEVPFEDERWTTLVQQLSIEELALLVNEYYGQDPVNTVGKPATVTSEGSEGVSLNYLFGDKGISTGYASNTLVAATWNHELQYKHGDFYAEDALYAGVHTMHGPGAGTHRSPYSGRNAEYFSEDAMISYYCGRNIEEAMGAKGLANNYKHFFLNDQENGRQGIATFSNEQAIREIYLRAYEGGLTSDGGLAIMTSYNRIGCIYMAAEPVTQYDLLRGEWGYEGYLMTDYIQGGEYSVTLDALMNGTNIFGGNDRSTEILQLVLRNRNTSGELVEKMQESAHRILWTYSKTSMMNGLTGDQTFSTTRQWWQNAILGAQIALGVVTVAAIGAYVFFQYFKKEKAAV</sequence>
<dbReference type="GO" id="GO:0004553">
    <property type="term" value="F:hydrolase activity, hydrolyzing O-glycosyl compounds"/>
    <property type="evidence" value="ECO:0007669"/>
    <property type="project" value="InterPro"/>
</dbReference>
<dbReference type="Proteomes" id="UP000824110">
    <property type="component" value="Unassembled WGS sequence"/>
</dbReference>
<keyword evidence="3" id="KW-1133">Transmembrane helix</keyword>
<dbReference type="InterPro" id="IPR013783">
    <property type="entry name" value="Ig-like_fold"/>
</dbReference>
<dbReference type="GO" id="GO:0005975">
    <property type="term" value="P:carbohydrate metabolic process"/>
    <property type="evidence" value="ECO:0007669"/>
    <property type="project" value="InterPro"/>
</dbReference>
<dbReference type="InterPro" id="IPR036881">
    <property type="entry name" value="Glyco_hydro_3_C_sf"/>
</dbReference>
<dbReference type="Pfam" id="PF14310">
    <property type="entry name" value="Fn3-like"/>
    <property type="match status" value="1"/>
</dbReference>
<dbReference type="PANTHER" id="PTHR42715:SF10">
    <property type="entry name" value="BETA-GLUCOSIDASE"/>
    <property type="match status" value="1"/>
</dbReference>
<evidence type="ECO:0000256" key="2">
    <source>
        <dbReference type="ARBA" id="ARBA00022801"/>
    </source>
</evidence>
<keyword evidence="2 5" id="KW-0378">Hydrolase</keyword>
<dbReference type="Pfam" id="PF00933">
    <property type="entry name" value="Glyco_hydro_3"/>
    <property type="match status" value="1"/>
</dbReference>
<dbReference type="InterPro" id="IPR036962">
    <property type="entry name" value="Glyco_hydro_3_N_sf"/>
</dbReference>
<accession>A0A9D1MJH1</accession>
<dbReference type="InterPro" id="IPR017853">
    <property type="entry name" value="GH"/>
</dbReference>
<evidence type="ECO:0000256" key="1">
    <source>
        <dbReference type="ARBA" id="ARBA00005336"/>
    </source>
</evidence>
<dbReference type="PRINTS" id="PR00133">
    <property type="entry name" value="GLHYDRLASE3"/>
</dbReference>
<feature type="transmembrane region" description="Helical" evidence="3">
    <location>
        <begin position="939"/>
        <end position="965"/>
    </location>
</feature>
<name>A0A9D1MJH1_9FIRM</name>
<feature type="domain" description="Fibronectin type III-like" evidence="4">
    <location>
        <begin position="424"/>
        <end position="501"/>
    </location>
</feature>
<dbReference type="InterPro" id="IPR001764">
    <property type="entry name" value="Glyco_hydro_3_N"/>
</dbReference>
<dbReference type="Gene3D" id="2.60.40.10">
    <property type="entry name" value="Immunoglobulins"/>
    <property type="match status" value="1"/>
</dbReference>
<reference evidence="5" key="1">
    <citation type="submission" date="2020-10" db="EMBL/GenBank/DDBJ databases">
        <authorList>
            <person name="Gilroy R."/>
        </authorList>
    </citation>
    <scope>NUCLEOTIDE SEQUENCE</scope>
    <source>
        <strain evidence="5">CHK195-12923</strain>
    </source>
</reference>
<gene>
    <name evidence="5" type="ORF">IAB69_01700</name>
</gene>
<keyword evidence="3" id="KW-0472">Membrane</keyword>
<dbReference type="Pfam" id="PF01915">
    <property type="entry name" value="Glyco_hydro_3_C"/>
    <property type="match status" value="1"/>
</dbReference>
<dbReference type="SUPFAM" id="SSF52279">
    <property type="entry name" value="Beta-D-glucan exohydrolase, C-terminal domain"/>
    <property type="match status" value="1"/>
</dbReference>
<evidence type="ECO:0000256" key="3">
    <source>
        <dbReference type="SAM" id="Phobius"/>
    </source>
</evidence>
<keyword evidence="3" id="KW-0812">Transmembrane</keyword>
<dbReference type="PANTHER" id="PTHR42715">
    <property type="entry name" value="BETA-GLUCOSIDASE"/>
    <property type="match status" value="1"/>
</dbReference>
<organism evidence="5 6">
    <name type="scientific">Candidatus Coproplasma excrementigallinarum</name>
    <dbReference type="NCBI Taxonomy" id="2840747"/>
    <lineage>
        <taxon>Bacteria</taxon>
        <taxon>Bacillati</taxon>
        <taxon>Bacillota</taxon>
        <taxon>Clostridia</taxon>
        <taxon>Eubacteriales</taxon>
        <taxon>Candidatus Coproplasma</taxon>
    </lineage>
</organism>
<evidence type="ECO:0000313" key="6">
    <source>
        <dbReference type="Proteomes" id="UP000824110"/>
    </source>
</evidence>
<protein>
    <submittedName>
        <fullName evidence="5">Glycoside hydrolase family 3 protein</fullName>
    </submittedName>
</protein>
<evidence type="ECO:0000313" key="5">
    <source>
        <dbReference type="EMBL" id="HIU61350.1"/>
    </source>
</evidence>
<comment type="similarity">
    <text evidence="1">Belongs to the glycosyl hydrolase 3 family.</text>
</comment>